<evidence type="ECO:0000256" key="2">
    <source>
        <dbReference type="ARBA" id="ARBA00022694"/>
    </source>
</evidence>
<dbReference type="InterPro" id="IPR027266">
    <property type="entry name" value="TrmE/GcvT-like"/>
</dbReference>
<dbReference type="InterPro" id="IPR009723">
    <property type="entry name" value="Pop1_N"/>
</dbReference>
<proteinExistence type="predicted"/>
<comment type="subcellular location">
    <subcellularLocation>
        <location evidence="1">Nucleus</location>
    </subcellularLocation>
</comment>
<feature type="domain" description="POP1 C-terminal" evidence="7">
    <location>
        <begin position="648"/>
        <end position="719"/>
    </location>
</feature>
<sequence>MTPPGSKRPAQADLTGREKRMVKNRDARRIDTADSTSTRDRVARLGNPLTKIQHANARLKQINTLQTSIRNASYAVNVLAFQSVPRDLRRRTASHDARRLPQKLRERAAKEIAKAPPVKRKPRRCMRNPRPKSIKEEYLRRQRNKKWLETHIWHTKRMKMIDIWGYRLAQHPNVKAERPCYRAFSHLSMLHDASYYGCLEWNGNRQSIISILDRHTDPFMPSVGSIRYTKGQRIGHGLLYRSYPTVFLGPVTFLWRHHEMQQDESQLWMWIHPSVYADVWALFEAAIKDETGNTKGSGRKPLQQAAHYLGLWVDVKLLDRRDELVRFDFTGPRSTALLQAVLDPVDDESSNGRIWRDLSSLRSSSSLPLGSVLGLTVKDPRLTFPQKVPPRTNKVDPSADARVQELCTQWPLDAAMSDLWDRHFCDTIHANKPSDHSLALRRQHQPSLPFTPSDASIPVLLFQRGSPFSTSNNHTKNNRKEFDEGWTLIAPRGWGVSFWKSFVFAGARTCGLRDVRAMHFETGTPAFPYDYPGTQPWQQLRDTYKQQATQVWAKKPPAKRANYDLLGVRHPFEAAFETLVPSPWVIQEKTLFAAALNTSPNTTINTKRQVLLDEGAWESALVKIRVILTDGGKPVQNATVYINKDACPIGYLTTAGFSLSLGCGVGNGACTLTGLKTLIDANSTQRRRHKKTDPHVYQLPVFVKNPPSVKYRSALLSLLLI</sequence>
<feature type="domain" description="POPLD" evidence="6">
    <location>
        <begin position="485"/>
        <end position="574"/>
    </location>
</feature>
<protein>
    <submittedName>
        <fullName evidence="8">Uncharacterized protein</fullName>
    </submittedName>
</protein>
<feature type="compositionally biased region" description="Basic and acidic residues" evidence="4">
    <location>
        <begin position="15"/>
        <end position="39"/>
    </location>
</feature>
<reference evidence="8" key="1">
    <citation type="submission" date="2016-04" db="EMBL/GenBank/DDBJ databases">
        <authorList>
            <person name="Evans L.H."/>
            <person name="Alamgir A."/>
            <person name="Owens N."/>
            <person name="Weber N.D."/>
            <person name="Virtaneva K."/>
            <person name="Barbian K."/>
            <person name="Babar A."/>
            <person name="Rosenke K."/>
        </authorList>
    </citation>
    <scope>NUCLEOTIDE SEQUENCE [LARGE SCALE GENOMIC DNA]</scope>
    <source>
        <strain evidence="8">CBS 101.48</strain>
    </source>
</reference>
<dbReference type="Pfam" id="PF06978">
    <property type="entry name" value="POP1_N"/>
    <property type="match status" value="2"/>
</dbReference>
<keyword evidence="3" id="KW-0539">Nucleus</keyword>
<gene>
    <name evidence="8" type="primary">ABSGL_05126.1 scaffold 6524</name>
</gene>
<dbReference type="InterPro" id="IPR012590">
    <property type="entry name" value="POPLD_dom"/>
</dbReference>
<dbReference type="GO" id="GO:0005655">
    <property type="term" value="C:nucleolar ribonuclease P complex"/>
    <property type="evidence" value="ECO:0007669"/>
    <property type="project" value="InterPro"/>
</dbReference>
<evidence type="ECO:0000259" key="6">
    <source>
        <dbReference type="Pfam" id="PF08170"/>
    </source>
</evidence>
<feature type="domain" description="Pop1 N-terminal" evidence="5">
    <location>
        <begin position="56"/>
        <end position="124"/>
    </location>
</feature>
<evidence type="ECO:0000256" key="1">
    <source>
        <dbReference type="ARBA" id="ARBA00004123"/>
    </source>
</evidence>
<dbReference type="EMBL" id="LT552789">
    <property type="protein sequence ID" value="SAL99499.1"/>
    <property type="molecule type" value="Genomic_DNA"/>
</dbReference>
<dbReference type="Pfam" id="PF08170">
    <property type="entry name" value="POPLD"/>
    <property type="match status" value="1"/>
</dbReference>
<dbReference type="OrthoDB" id="442863at2759"/>
<dbReference type="SUPFAM" id="SSF103025">
    <property type="entry name" value="Folate-binding domain"/>
    <property type="match status" value="1"/>
</dbReference>
<evidence type="ECO:0000259" key="5">
    <source>
        <dbReference type="Pfam" id="PF06978"/>
    </source>
</evidence>
<evidence type="ECO:0000313" key="9">
    <source>
        <dbReference type="Proteomes" id="UP000078561"/>
    </source>
</evidence>
<dbReference type="Proteomes" id="UP000078561">
    <property type="component" value="Unassembled WGS sequence"/>
</dbReference>
<dbReference type="Pfam" id="PF22770">
    <property type="entry name" value="POP1_C"/>
    <property type="match status" value="1"/>
</dbReference>
<dbReference type="FunCoup" id="A0A168MZE6">
    <property type="interactions" value="522"/>
</dbReference>
<dbReference type="Gene3D" id="3.30.1360.120">
    <property type="entry name" value="Probable tRNA modification gtpase trme, domain 1"/>
    <property type="match status" value="1"/>
</dbReference>
<keyword evidence="2" id="KW-0819">tRNA processing</keyword>
<dbReference type="PANTHER" id="PTHR22731">
    <property type="entry name" value="RIBONUCLEASES P/MRP PROTEIN SUBUNIT POP1"/>
    <property type="match status" value="1"/>
</dbReference>
<dbReference type="InterPro" id="IPR055079">
    <property type="entry name" value="POP1_C"/>
</dbReference>
<dbReference type="PANTHER" id="PTHR22731:SF3">
    <property type="entry name" value="RIBONUCLEASES P_MRP PROTEIN SUBUNIT POP1"/>
    <property type="match status" value="1"/>
</dbReference>
<evidence type="ECO:0000313" key="8">
    <source>
        <dbReference type="EMBL" id="SAL99499.1"/>
    </source>
</evidence>
<dbReference type="InterPro" id="IPR039182">
    <property type="entry name" value="Pop1"/>
</dbReference>
<dbReference type="AlphaFoldDB" id="A0A168MZE6"/>
<feature type="region of interest" description="Disordered" evidence="4">
    <location>
        <begin position="1"/>
        <end position="39"/>
    </location>
</feature>
<dbReference type="InParanoid" id="A0A168MZE6"/>
<accession>A0A168MZE6</accession>
<dbReference type="OMA" id="RRTMSHN"/>
<dbReference type="GO" id="GO:0000172">
    <property type="term" value="C:ribonuclease MRP complex"/>
    <property type="evidence" value="ECO:0007669"/>
    <property type="project" value="InterPro"/>
</dbReference>
<evidence type="ECO:0000256" key="3">
    <source>
        <dbReference type="ARBA" id="ARBA00023242"/>
    </source>
</evidence>
<dbReference type="STRING" id="4829.A0A168MZE6"/>
<dbReference type="GO" id="GO:0001682">
    <property type="term" value="P:tRNA 5'-leader removal"/>
    <property type="evidence" value="ECO:0007669"/>
    <property type="project" value="InterPro"/>
</dbReference>
<evidence type="ECO:0000256" key="4">
    <source>
        <dbReference type="SAM" id="MobiDB-lite"/>
    </source>
</evidence>
<feature type="domain" description="Pop1 N-terminal" evidence="5">
    <location>
        <begin position="130"/>
        <end position="203"/>
    </location>
</feature>
<evidence type="ECO:0000259" key="7">
    <source>
        <dbReference type="Pfam" id="PF22770"/>
    </source>
</evidence>
<organism evidence="8">
    <name type="scientific">Absidia glauca</name>
    <name type="common">Pin mould</name>
    <dbReference type="NCBI Taxonomy" id="4829"/>
    <lineage>
        <taxon>Eukaryota</taxon>
        <taxon>Fungi</taxon>
        <taxon>Fungi incertae sedis</taxon>
        <taxon>Mucoromycota</taxon>
        <taxon>Mucoromycotina</taxon>
        <taxon>Mucoromycetes</taxon>
        <taxon>Mucorales</taxon>
        <taxon>Cunninghamellaceae</taxon>
        <taxon>Absidia</taxon>
    </lineage>
</organism>
<name>A0A168MZE6_ABSGL</name>
<keyword evidence="9" id="KW-1185">Reference proteome</keyword>